<evidence type="ECO:0000313" key="4">
    <source>
        <dbReference type="EMBL" id="MDH2390958.1"/>
    </source>
</evidence>
<dbReference type="Gene3D" id="3.60.10.10">
    <property type="entry name" value="Endonuclease/exonuclease/phosphatase"/>
    <property type="match status" value="1"/>
</dbReference>
<evidence type="ECO:0000259" key="3">
    <source>
        <dbReference type="Pfam" id="PF03372"/>
    </source>
</evidence>
<comment type="caution">
    <text evidence="4">The sequence shown here is derived from an EMBL/GenBank/DDBJ whole genome shotgun (WGS) entry which is preliminary data.</text>
</comment>
<dbReference type="InterPro" id="IPR013517">
    <property type="entry name" value="FG-GAP"/>
</dbReference>
<dbReference type="SUPFAM" id="SSF69318">
    <property type="entry name" value="Integrin alpha N-terminal domain"/>
    <property type="match status" value="1"/>
</dbReference>
<reference evidence="4 5" key="1">
    <citation type="submission" date="2023-04" db="EMBL/GenBank/DDBJ databases">
        <title>Streptomyces chengmaiensis sp. nov. isolated from the stem of mangrove plant in Hainan.</title>
        <authorList>
            <person name="Huang X."/>
            <person name="Zhou S."/>
            <person name="Chu X."/>
            <person name="Xie Y."/>
            <person name="Lin Y."/>
        </authorList>
    </citation>
    <scope>NUCLEOTIDE SEQUENCE [LARGE SCALE GENOMIC DNA]</scope>
    <source>
        <strain evidence="4 5">HNM0663</strain>
    </source>
</reference>
<dbReference type="PANTHER" id="PTHR46580">
    <property type="entry name" value="SENSOR KINASE-RELATED"/>
    <property type="match status" value="1"/>
</dbReference>
<dbReference type="RefSeq" id="WP_279929640.1">
    <property type="nucleotide sequence ID" value="NZ_JARWBG010000022.1"/>
</dbReference>
<dbReference type="Pfam" id="PF13517">
    <property type="entry name" value="FG-GAP_3"/>
    <property type="match status" value="1"/>
</dbReference>
<keyword evidence="1 2" id="KW-0732">Signal</keyword>
<feature type="domain" description="Endonuclease/exonuclease/phosphatase" evidence="3">
    <location>
        <begin position="45"/>
        <end position="295"/>
    </location>
</feature>
<protein>
    <submittedName>
        <fullName evidence="4">FG-GAP-like repeat-containing protein</fullName>
    </submittedName>
</protein>
<dbReference type="InterPro" id="IPR036691">
    <property type="entry name" value="Endo/exonu/phosph_ase_sf"/>
</dbReference>
<feature type="signal peptide" evidence="2">
    <location>
        <begin position="1"/>
        <end position="30"/>
    </location>
</feature>
<keyword evidence="5" id="KW-1185">Reference proteome</keyword>
<dbReference type="InterPro" id="IPR005135">
    <property type="entry name" value="Endo/exonuclease/phosphatase"/>
</dbReference>
<dbReference type="InterPro" id="IPR028994">
    <property type="entry name" value="Integrin_alpha_N"/>
</dbReference>
<dbReference type="Pfam" id="PF03372">
    <property type="entry name" value="Exo_endo_phos"/>
    <property type="match status" value="1"/>
</dbReference>
<dbReference type="Gene3D" id="2.115.10.10">
    <property type="entry name" value="Tachylectin 2"/>
    <property type="match status" value="2"/>
</dbReference>
<dbReference type="SUPFAM" id="SSF56219">
    <property type="entry name" value="DNase I-like"/>
    <property type="match status" value="1"/>
</dbReference>
<feature type="chain" id="PRO_5045958334" evidence="2">
    <location>
        <begin position="31"/>
        <end position="552"/>
    </location>
</feature>
<evidence type="ECO:0000256" key="2">
    <source>
        <dbReference type="SAM" id="SignalP"/>
    </source>
</evidence>
<accession>A0ABT6HQF5</accession>
<sequence length="552" mass="58580">MRTIKSLLAKLSSVGVALAGAVALAPSAQADTVSAGTAPPLRFISYNICGNVCSDGKGYDNQRRVDTVVDEAADSGWNADQIHLQEVCRSQYDKILTRLAPKGFRGLFTATLSGRSDICDGDDYGAAVLVKGSVVDTKVLDLTVGGENEPIKVPCVKNYIQSRVNWACSVHLYWNEASYREAEARALAAQAEQWEDSGVPVVLAGDFNGTPRSAALSSFYDPSVVDGGRGSFIEADDTDRDHFDPAVCAPATDTRCRSGEPTFGTKKIDYIFLGSRHFKGAKGDVLPLDTAVSDHRLVRGAAFWSDCGPAAPASGSVIRRDSHGVLYRYAGGSGTGSELGKACKVGVGWSSMRLVDLDGTDLLAVDGNGDLWRYTADTASGSYSGSARTKVDTGWQTYDVLLAPGDFSGDGRADLIGRDGAGDLWLYKGDGKGYYSPRTKIGHGWQTYDVLLAPGDFSGDGRADLIGRDGAGDLWLYKGDGKGYYSPRTKIGHGWQTYSALVAPGDLDGDSKVDLVGRDGAGELWFYAGDGASGYAPRTKIGYGYPAGELIF</sequence>
<name>A0ABT6HQF5_9ACTN</name>
<dbReference type="PANTHER" id="PTHR46580:SF4">
    <property type="entry name" value="ATP_GTP-BINDING PROTEIN"/>
    <property type="match status" value="1"/>
</dbReference>
<organism evidence="4 5">
    <name type="scientific">Streptomyces chengmaiensis</name>
    <dbReference type="NCBI Taxonomy" id="3040919"/>
    <lineage>
        <taxon>Bacteria</taxon>
        <taxon>Bacillati</taxon>
        <taxon>Actinomycetota</taxon>
        <taxon>Actinomycetes</taxon>
        <taxon>Kitasatosporales</taxon>
        <taxon>Streptomycetaceae</taxon>
        <taxon>Streptomyces</taxon>
    </lineage>
</organism>
<gene>
    <name evidence="4" type="ORF">QCN29_19615</name>
</gene>
<evidence type="ECO:0000256" key="1">
    <source>
        <dbReference type="ARBA" id="ARBA00022729"/>
    </source>
</evidence>
<evidence type="ECO:0000313" key="5">
    <source>
        <dbReference type="Proteomes" id="UP001223144"/>
    </source>
</evidence>
<proteinExistence type="predicted"/>
<dbReference type="EMBL" id="JARWBG010000022">
    <property type="protein sequence ID" value="MDH2390958.1"/>
    <property type="molecule type" value="Genomic_DNA"/>
</dbReference>
<dbReference type="Proteomes" id="UP001223144">
    <property type="component" value="Unassembled WGS sequence"/>
</dbReference>